<keyword evidence="3" id="KW-0560">Oxidoreductase</keyword>
<dbReference type="GO" id="GO:0016491">
    <property type="term" value="F:oxidoreductase activity"/>
    <property type="evidence" value="ECO:0007669"/>
    <property type="project" value="UniProtKB-KW"/>
</dbReference>
<gene>
    <name evidence="7" type="ORF">BN948_04590</name>
</gene>
<dbReference type="AlphaFoldDB" id="A0A1L1PJQ9"/>
<organism evidence="7 8">
    <name type="scientific">Hydrogenophaga intermedia</name>
    <dbReference type="NCBI Taxonomy" id="65786"/>
    <lineage>
        <taxon>Bacteria</taxon>
        <taxon>Pseudomonadati</taxon>
        <taxon>Pseudomonadota</taxon>
        <taxon>Betaproteobacteria</taxon>
        <taxon>Burkholderiales</taxon>
        <taxon>Comamonadaceae</taxon>
        <taxon>Hydrogenophaga</taxon>
    </lineage>
</organism>
<dbReference type="RefSeq" id="WP_009515362.1">
    <property type="nucleotide sequence ID" value="NZ_CCAE010000067.1"/>
</dbReference>
<name>A0A1L1PJQ9_HYDIT</name>
<dbReference type="Gene3D" id="3.40.30.10">
    <property type="entry name" value="Glutaredoxin"/>
    <property type="match status" value="1"/>
</dbReference>
<dbReference type="EMBL" id="CCAE010000067">
    <property type="protein sequence ID" value="CDN90148.1"/>
    <property type="molecule type" value="Genomic_DNA"/>
</dbReference>
<dbReference type="PROSITE" id="PS51352">
    <property type="entry name" value="THIOREDOXIN_2"/>
    <property type="match status" value="1"/>
</dbReference>
<accession>A0A1L1PJQ9</accession>
<evidence type="ECO:0000256" key="4">
    <source>
        <dbReference type="ARBA" id="ARBA00023157"/>
    </source>
</evidence>
<comment type="similarity">
    <text evidence="1">Belongs to the thioredoxin family. DsbA subfamily.</text>
</comment>
<evidence type="ECO:0000256" key="3">
    <source>
        <dbReference type="ARBA" id="ARBA00023002"/>
    </source>
</evidence>
<keyword evidence="2" id="KW-0732">Signal</keyword>
<dbReference type="SUPFAM" id="SSF52833">
    <property type="entry name" value="Thioredoxin-like"/>
    <property type="match status" value="1"/>
</dbReference>
<keyword evidence="5" id="KW-0676">Redox-active center</keyword>
<dbReference type="InterPro" id="IPR013766">
    <property type="entry name" value="Thioredoxin_domain"/>
</dbReference>
<evidence type="ECO:0000259" key="6">
    <source>
        <dbReference type="PROSITE" id="PS51352"/>
    </source>
</evidence>
<keyword evidence="7" id="KW-0413">Isomerase</keyword>
<dbReference type="PANTHER" id="PTHR13887">
    <property type="entry name" value="GLUTATHIONE S-TRANSFERASE KAPPA"/>
    <property type="match status" value="1"/>
</dbReference>
<keyword evidence="4" id="KW-1015">Disulfide bond</keyword>
<proteinExistence type="inferred from homology"/>
<dbReference type="InterPro" id="IPR012336">
    <property type="entry name" value="Thioredoxin-like_fold"/>
</dbReference>
<evidence type="ECO:0000256" key="5">
    <source>
        <dbReference type="ARBA" id="ARBA00023284"/>
    </source>
</evidence>
<dbReference type="Proteomes" id="UP000028878">
    <property type="component" value="Unassembled WGS sequence"/>
</dbReference>
<evidence type="ECO:0000313" key="7">
    <source>
        <dbReference type="EMBL" id="CDN90148.1"/>
    </source>
</evidence>
<dbReference type="Pfam" id="PF13462">
    <property type="entry name" value="Thioredoxin_4"/>
    <property type="match status" value="1"/>
</dbReference>
<keyword evidence="8" id="KW-1185">Reference proteome</keyword>
<evidence type="ECO:0000313" key="8">
    <source>
        <dbReference type="Proteomes" id="UP000028878"/>
    </source>
</evidence>
<dbReference type="PANTHER" id="PTHR13887:SF14">
    <property type="entry name" value="DISULFIDE BOND FORMATION PROTEIN D"/>
    <property type="match status" value="1"/>
</dbReference>
<evidence type="ECO:0000256" key="2">
    <source>
        <dbReference type="ARBA" id="ARBA00022729"/>
    </source>
</evidence>
<reference evidence="8" key="2">
    <citation type="submission" date="2014-11" db="EMBL/GenBank/DDBJ databases">
        <title>Draft genome sequence of Hydrogenophaga intermedia S1.</title>
        <authorList>
            <person name="Gan H.M."/>
            <person name="Chew T.H."/>
            <person name="Stolz A."/>
        </authorList>
    </citation>
    <scope>NUCLEOTIDE SEQUENCE [LARGE SCALE GENOMIC DNA]</scope>
    <source>
        <strain evidence="8">S1</strain>
    </source>
</reference>
<evidence type="ECO:0000256" key="1">
    <source>
        <dbReference type="ARBA" id="ARBA00005791"/>
    </source>
</evidence>
<sequence>MKNRPLTVAVLLGALVFFFTLGLWAWQQRGASDEPPDRAEPLRLQRMHSPVIGPASAPVTLVEFFDPSCEACRAFHPFVKALLDQYPSELKLVIRYAPFHPGSDSIVKLLEAARRQGLYQPVLEAVLDAQPAWADHAQPNPSLAFAAAKQAGLDIERALQDMQRPEMEALLKQDVEDLNALLVEKTPTFFVNGRSLPSFGPEPLAELVAEEVALARRARSGP</sequence>
<dbReference type="GO" id="GO:0016853">
    <property type="term" value="F:isomerase activity"/>
    <property type="evidence" value="ECO:0007669"/>
    <property type="project" value="UniProtKB-KW"/>
</dbReference>
<reference evidence="8" key="1">
    <citation type="submission" date="2014-02" db="EMBL/GenBank/DDBJ databases">
        <authorList>
            <person name="Gan H."/>
        </authorList>
    </citation>
    <scope>NUCLEOTIDE SEQUENCE [LARGE SCALE GENOMIC DNA]</scope>
    <source>
        <strain evidence="8">S1</strain>
    </source>
</reference>
<dbReference type="InterPro" id="IPR036249">
    <property type="entry name" value="Thioredoxin-like_sf"/>
</dbReference>
<protein>
    <submittedName>
        <fullName evidence="7">Disulfide isomerase-like protein</fullName>
    </submittedName>
</protein>
<feature type="domain" description="Thioredoxin" evidence="6">
    <location>
        <begin position="10"/>
        <end position="172"/>
    </location>
</feature>